<sequence>MTGASIVAPAAKILSKLPPFSARMSQFARSLDPNAYCFLRCSAPEHFVFCYRVSGICTSPGKLRSSKHTIQATSSACCACSGAKSHEQDREDHQ</sequence>
<dbReference type="AlphaFoldDB" id="A0A1R3V6X9"/>
<dbReference type="EMBL" id="FTPD01000015">
    <property type="protein sequence ID" value="SIT55631.1"/>
    <property type="molecule type" value="Genomic_DNA"/>
</dbReference>
<protein>
    <submittedName>
        <fullName evidence="1">Uncharacterized protein</fullName>
    </submittedName>
</protein>
<proteinExistence type="predicted"/>
<dbReference type="Proteomes" id="UP000188388">
    <property type="component" value="Unassembled WGS sequence"/>
</dbReference>
<accession>A0A1R3V6X9</accession>
<organism evidence="1 2">
    <name type="scientific">Mesorhizobium prunaredense</name>
    <dbReference type="NCBI Taxonomy" id="1631249"/>
    <lineage>
        <taxon>Bacteria</taxon>
        <taxon>Pseudomonadati</taxon>
        <taxon>Pseudomonadota</taxon>
        <taxon>Alphaproteobacteria</taxon>
        <taxon>Hyphomicrobiales</taxon>
        <taxon>Phyllobacteriaceae</taxon>
        <taxon>Mesorhizobium</taxon>
    </lineage>
</organism>
<gene>
    <name evidence="1" type="ORF">BQ8794_220195</name>
</gene>
<keyword evidence="2" id="KW-1185">Reference proteome</keyword>
<name>A0A1R3V6X9_9HYPH</name>
<reference evidence="2" key="1">
    <citation type="submission" date="2017-01" db="EMBL/GenBank/DDBJ databases">
        <authorList>
            <person name="Brunel B."/>
        </authorList>
    </citation>
    <scope>NUCLEOTIDE SEQUENCE [LARGE SCALE GENOMIC DNA]</scope>
</reference>
<evidence type="ECO:0000313" key="1">
    <source>
        <dbReference type="EMBL" id="SIT55631.1"/>
    </source>
</evidence>
<evidence type="ECO:0000313" key="2">
    <source>
        <dbReference type="Proteomes" id="UP000188388"/>
    </source>
</evidence>